<gene>
    <name evidence="2" type="ORF">CS076_07905</name>
    <name evidence="1" type="ORF">CS078_13025</name>
</gene>
<organism evidence="1 3">
    <name type="scientific">Pseudomonas prosekii</name>
    <dbReference type="NCBI Taxonomy" id="1148509"/>
    <lineage>
        <taxon>Bacteria</taxon>
        <taxon>Pseudomonadati</taxon>
        <taxon>Pseudomonadota</taxon>
        <taxon>Gammaproteobacteria</taxon>
        <taxon>Pseudomonadales</taxon>
        <taxon>Pseudomonadaceae</taxon>
        <taxon>Pseudomonas</taxon>
    </lineage>
</organism>
<comment type="caution">
    <text evidence="1">The sequence shown here is derived from an EMBL/GenBank/DDBJ whole genome shotgun (WGS) entry which is preliminary data.</text>
</comment>
<reference evidence="3 4" key="1">
    <citation type="journal article" date="2018" name="Front. Microbiol.">
        <title>Discovery of Phloeophagus Beetles as a Source of Pseudomonas Strains That Produce Potentially New Bioactive Substances and Description of Pseudomonas bohemica sp. nov.</title>
        <authorList>
            <person name="Saati-Santamaria Z."/>
            <person name="Lopez-Mondejar R."/>
            <person name="Jimenez-Gomez A."/>
            <person name="Diez-Mendez A."/>
            <person name="Vetrovsky T."/>
            <person name="Igual J.M."/>
            <person name="Velazquez E."/>
            <person name="Kolarik M."/>
            <person name="Rivas R."/>
            <person name="Garcia-Fraile P."/>
        </authorList>
    </citation>
    <scope>NUCLEOTIDE SEQUENCE [LARGE SCALE GENOMIC DNA]</scope>
    <source>
        <strain evidence="2 4">A2-NA12</strain>
        <strain evidence="1 3">A2-NA13</strain>
    </source>
</reference>
<dbReference type="Proteomes" id="UP000282672">
    <property type="component" value="Unassembled WGS sequence"/>
</dbReference>
<dbReference type="AlphaFoldDB" id="A0A3L8CMI5"/>
<evidence type="ECO:0000313" key="1">
    <source>
        <dbReference type="EMBL" id="RLU09071.1"/>
    </source>
</evidence>
<proteinExistence type="predicted"/>
<evidence type="ECO:0000313" key="2">
    <source>
        <dbReference type="EMBL" id="RLU12014.1"/>
    </source>
</evidence>
<evidence type="ECO:0000313" key="3">
    <source>
        <dbReference type="Proteomes" id="UP000282140"/>
    </source>
</evidence>
<protein>
    <submittedName>
        <fullName evidence="1">Uncharacterized protein</fullName>
    </submittedName>
</protein>
<dbReference type="Proteomes" id="UP000282140">
    <property type="component" value="Unassembled WGS sequence"/>
</dbReference>
<accession>A0A3L8CMI5</accession>
<sequence length="65" mass="7054">MTGESKDRELIAEAAAEFGVDPDVLAELLGLAERFTTFSTYGAKAEFSRHVGHILDQAALRQSKS</sequence>
<dbReference type="EMBL" id="PEGA01000006">
    <property type="protein sequence ID" value="RLU12014.1"/>
    <property type="molecule type" value="Genomic_DNA"/>
</dbReference>
<keyword evidence="3" id="KW-1185">Reference proteome</keyword>
<evidence type="ECO:0000313" key="4">
    <source>
        <dbReference type="Proteomes" id="UP000282672"/>
    </source>
</evidence>
<name>A0A3L8CMI5_9PSED</name>
<dbReference type="EMBL" id="PEGB01000005">
    <property type="protein sequence ID" value="RLU09071.1"/>
    <property type="molecule type" value="Genomic_DNA"/>
</dbReference>